<protein>
    <submittedName>
        <fullName evidence="2">Putative nitrite reductase [NAD(P)H] small subunit NirD</fullName>
    </submittedName>
</protein>
<dbReference type="InterPro" id="IPR053953">
    <property type="entry name" value="NirdL-like_HTH"/>
</dbReference>
<proteinExistence type="predicted"/>
<dbReference type="AlphaFoldDB" id="B8R973"/>
<dbReference type="EMBL" id="EU910859">
    <property type="protein sequence ID" value="ACF98229.1"/>
    <property type="molecule type" value="Genomic_DNA"/>
</dbReference>
<evidence type="ECO:0000259" key="1">
    <source>
        <dbReference type="Pfam" id="PF22451"/>
    </source>
</evidence>
<feature type="domain" description="Siroheme decarboxylase NirL-like HTH" evidence="1">
    <location>
        <begin position="13"/>
        <end position="56"/>
    </location>
</feature>
<reference evidence="2" key="1">
    <citation type="journal article" date="2009" name="Appl. Environ. Microbiol.">
        <title>Characterization of denitrification gene clusters of soil bacteria via a metagenomic approach.</title>
        <authorList>
            <person name="Demaneche S."/>
            <person name="Philippot L."/>
            <person name="David M.M."/>
            <person name="Navarro E."/>
            <person name="Vogel T.M."/>
            <person name="Simonet P."/>
        </authorList>
    </citation>
    <scope>NUCLEOTIDE SEQUENCE</scope>
</reference>
<accession>B8R973</accession>
<name>B8R973_9BACT</name>
<organism evidence="2">
    <name type="scientific">uncultured bacterium 2304</name>
    <dbReference type="NCBI Taxonomy" id="548902"/>
    <lineage>
        <taxon>Bacteria</taxon>
        <taxon>environmental samples</taxon>
    </lineage>
</organism>
<dbReference type="Pfam" id="PF22451">
    <property type="entry name" value="NirdL-like_HTH"/>
    <property type="match status" value="1"/>
</dbReference>
<evidence type="ECO:0000313" key="2">
    <source>
        <dbReference type="EMBL" id="ACF98229.1"/>
    </source>
</evidence>
<dbReference type="Gene3D" id="1.10.10.2890">
    <property type="match status" value="1"/>
</dbReference>
<feature type="non-terminal residue" evidence="2">
    <location>
        <position position="77"/>
    </location>
</feature>
<sequence>MQYATPPDDAALALLNDFQHAFPLEARPYEALAHRVDLTEDGVLEALRRCRSAGQISRIGAVWGRGAGGAAALCALA</sequence>